<dbReference type="AlphaFoldDB" id="A0AA47JNE2"/>
<keyword evidence="1" id="KW-1133">Transmembrane helix</keyword>
<dbReference type="EMBL" id="CP114196">
    <property type="protein sequence ID" value="WAT93807.1"/>
    <property type="molecule type" value="Genomic_DNA"/>
</dbReference>
<keyword evidence="2" id="KW-0614">Plasmid</keyword>
<feature type="transmembrane region" description="Helical" evidence="1">
    <location>
        <begin position="31"/>
        <end position="51"/>
    </location>
</feature>
<keyword evidence="1" id="KW-0472">Membrane</keyword>
<evidence type="ECO:0000256" key="1">
    <source>
        <dbReference type="SAM" id="Phobius"/>
    </source>
</evidence>
<name>A0AA47JNE2_VIBPH</name>
<reference evidence="2" key="1">
    <citation type="submission" date="2022-12" db="EMBL/GenBank/DDBJ databases">
        <title>Vibrio parahaemolyticus become highly virulent by producing novel Tc toxins.</title>
        <authorList>
            <person name="Yang F."/>
            <person name="You Y."/>
            <person name="Lai Q."/>
            <person name="Xu L."/>
            <person name="Li F."/>
        </authorList>
    </citation>
    <scope>NUCLEOTIDE SEQUENCE</scope>
    <source>
        <strain evidence="2">Vp-HL-202005</strain>
        <plasmid evidence="2">pHLA</plasmid>
    </source>
</reference>
<evidence type="ECO:0000313" key="2">
    <source>
        <dbReference type="EMBL" id="WAT93807.1"/>
    </source>
</evidence>
<gene>
    <name evidence="2" type="ORF">O1Q84_26145</name>
</gene>
<sequence>MVAAIALLPLLGVIAAIFWGLNMYYTLVPNWLIPVVCVVVVASIFQIKVTYKELNESEIDSFIGRFLFSIHRTVRQYMRAAFMPVVPDFSFVKQTLNIMTKRKDDE</sequence>
<dbReference type="Proteomes" id="UP001156560">
    <property type="component" value="Plasmid pHLA"/>
</dbReference>
<protein>
    <submittedName>
        <fullName evidence="2">Uncharacterized protein</fullName>
    </submittedName>
</protein>
<proteinExistence type="predicted"/>
<dbReference type="RefSeq" id="WP_025633960.1">
    <property type="nucleotide sequence ID" value="NZ_CP114196.1"/>
</dbReference>
<accession>A0AA47JNE2</accession>
<geneLocation type="plasmid" evidence="2 3">
    <name>pHLA</name>
</geneLocation>
<keyword evidence="1" id="KW-0812">Transmembrane</keyword>
<evidence type="ECO:0000313" key="3">
    <source>
        <dbReference type="Proteomes" id="UP001156560"/>
    </source>
</evidence>
<organism evidence="2 3">
    <name type="scientific">Vibrio parahaemolyticus</name>
    <dbReference type="NCBI Taxonomy" id="670"/>
    <lineage>
        <taxon>Bacteria</taxon>
        <taxon>Pseudomonadati</taxon>
        <taxon>Pseudomonadota</taxon>
        <taxon>Gammaproteobacteria</taxon>
        <taxon>Vibrionales</taxon>
        <taxon>Vibrionaceae</taxon>
        <taxon>Vibrio</taxon>
    </lineage>
</organism>